<dbReference type="RefSeq" id="WP_395437155.1">
    <property type="nucleotide sequence ID" value="NZ_JBAWKC010000001.1"/>
</dbReference>
<organism evidence="1 2">
    <name type="scientific">Gaetbulibacter aquiaggeris</name>
    <dbReference type="NCBI Taxonomy" id="1735373"/>
    <lineage>
        <taxon>Bacteria</taxon>
        <taxon>Pseudomonadati</taxon>
        <taxon>Bacteroidota</taxon>
        <taxon>Flavobacteriia</taxon>
        <taxon>Flavobacteriales</taxon>
        <taxon>Flavobacteriaceae</taxon>
        <taxon>Gaetbulibacter</taxon>
    </lineage>
</organism>
<reference evidence="1 2" key="1">
    <citation type="submission" date="2024-02" db="EMBL/GenBank/DDBJ databases">
        <title>A Gaetbulibacter species isolated from tidal flats and genomic insights of their niches.</title>
        <authorList>
            <person name="Ye Y."/>
        </authorList>
    </citation>
    <scope>NUCLEOTIDE SEQUENCE [LARGE SCALE GENOMIC DNA]</scope>
    <source>
        <strain evidence="1 2">KEM-8</strain>
    </source>
</reference>
<evidence type="ECO:0000313" key="2">
    <source>
        <dbReference type="Proteomes" id="UP001610104"/>
    </source>
</evidence>
<gene>
    <name evidence="1" type="ORF">V8G56_03925</name>
</gene>
<name>A0ABW7MM31_9FLAO</name>
<comment type="caution">
    <text evidence="1">The sequence shown here is derived from an EMBL/GenBank/DDBJ whole genome shotgun (WGS) entry which is preliminary data.</text>
</comment>
<dbReference type="Proteomes" id="UP001610104">
    <property type="component" value="Unassembled WGS sequence"/>
</dbReference>
<proteinExistence type="predicted"/>
<dbReference type="EMBL" id="JBAWKC010000001">
    <property type="protein sequence ID" value="MFH6767875.1"/>
    <property type="molecule type" value="Genomic_DNA"/>
</dbReference>
<evidence type="ECO:0000313" key="1">
    <source>
        <dbReference type="EMBL" id="MFH6767875.1"/>
    </source>
</evidence>
<accession>A0ABW7MM31</accession>
<keyword evidence="2" id="KW-1185">Reference proteome</keyword>
<protein>
    <submittedName>
        <fullName evidence="1">Uncharacterized protein</fullName>
    </submittedName>
</protein>
<sequence length="78" mass="9125">MILYKLKELECALQFTIIKSKRKVKTINKLKNLFLEVDQKNELIPENSLDDITNLLKLIKGKNLSAKEKEILIEILKE</sequence>